<dbReference type="EMBL" id="BKBA01000011">
    <property type="protein sequence ID" value="GEQ14931.1"/>
    <property type="molecule type" value="Genomic_DNA"/>
</dbReference>
<dbReference type="Proteomes" id="UP000321793">
    <property type="component" value="Unassembled WGS sequence"/>
</dbReference>
<comment type="caution">
    <text evidence="2">The sequence shown here is derived from an EMBL/GenBank/DDBJ whole genome shotgun (WGS) entry which is preliminary data.</text>
</comment>
<feature type="compositionally biased region" description="Acidic residues" evidence="1">
    <location>
        <begin position="210"/>
        <end position="223"/>
    </location>
</feature>
<organism evidence="2 3">
    <name type="scientific">Knoellia locipacati</name>
    <dbReference type="NCBI Taxonomy" id="882824"/>
    <lineage>
        <taxon>Bacteria</taxon>
        <taxon>Bacillati</taxon>
        <taxon>Actinomycetota</taxon>
        <taxon>Actinomycetes</taxon>
        <taxon>Micrococcales</taxon>
        <taxon>Intrasporangiaceae</taxon>
        <taxon>Knoellia</taxon>
    </lineage>
</organism>
<feature type="region of interest" description="Disordered" evidence="1">
    <location>
        <begin position="285"/>
        <end position="304"/>
    </location>
</feature>
<dbReference type="AlphaFoldDB" id="A0A512T4B7"/>
<protein>
    <submittedName>
        <fullName evidence="2">Uncharacterized protein</fullName>
    </submittedName>
</protein>
<feature type="compositionally biased region" description="Low complexity" evidence="1">
    <location>
        <begin position="256"/>
        <end position="270"/>
    </location>
</feature>
<proteinExistence type="predicted"/>
<name>A0A512T4B7_9MICO</name>
<gene>
    <name evidence="2" type="ORF">KLO01_29780</name>
</gene>
<feature type="region of interest" description="Disordered" evidence="1">
    <location>
        <begin position="189"/>
        <end position="225"/>
    </location>
</feature>
<sequence length="304" mass="30429">MGESTQDGADGAVADAAGRLYAVPLADFVASRKALAAEVRAAAGAPAAKAVLALRKPTLTAWAMNLVPRGDASALAELVGLGARMRAAQSRLDAALLTSVRGERDAALTAYVASVVTAAEGEGGALSVAARDEVRASAIAALADETAAQALASGQLTRALSYSGFGEVDLSGAVGVTSSGSIMSVLRGGGQGVVDGGDEGDEVAAGSAESQDDDGSDDDELTPEELARAVAEAKAAKAQAKALARERRRAEDELESAQAEMAQAQSALDAAEQEARTARRAVVDAQSRLDAARSAVAALPVQGS</sequence>
<accession>A0A512T4B7</accession>
<reference evidence="2 3" key="1">
    <citation type="submission" date="2019-07" db="EMBL/GenBank/DDBJ databases">
        <title>Whole genome shotgun sequence of Knoellia locipacati NBRC 109775.</title>
        <authorList>
            <person name="Hosoyama A."/>
            <person name="Uohara A."/>
            <person name="Ohji S."/>
            <person name="Ichikawa N."/>
        </authorList>
    </citation>
    <scope>NUCLEOTIDE SEQUENCE [LARGE SCALE GENOMIC DNA]</scope>
    <source>
        <strain evidence="2 3">NBRC 109775</strain>
    </source>
</reference>
<dbReference type="Gene3D" id="1.20.5.340">
    <property type="match status" value="1"/>
</dbReference>
<evidence type="ECO:0000256" key="1">
    <source>
        <dbReference type="SAM" id="MobiDB-lite"/>
    </source>
</evidence>
<evidence type="ECO:0000313" key="3">
    <source>
        <dbReference type="Proteomes" id="UP000321793"/>
    </source>
</evidence>
<dbReference type="SUPFAM" id="SSF57997">
    <property type="entry name" value="Tropomyosin"/>
    <property type="match status" value="1"/>
</dbReference>
<evidence type="ECO:0000313" key="2">
    <source>
        <dbReference type="EMBL" id="GEQ14931.1"/>
    </source>
</evidence>
<feature type="region of interest" description="Disordered" evidence="1">
    <location>
        <begin position="240"/>
        <end position="280"/>
    </location>
</feature>
<keyword evidence="3" id="KW-1185">Reference proteome</keyword>
<dbReference type="RefSeq" id="WP_186828077.1">
    <property type="nucleotide sequence ID" value="NZ_BAABDN010000003.1"/>
</dbReference>